<dbReference type="InterPro" id="IPR013651">
    <property type="entry name" value="ATP-grasp_RimK-type"/>
</dbReference>
<evidence type="ECO:0000256" key="1">
    <source>
        <dbReference type="PROSITE-ProRule" id="PRU00409"/>
    </source>
</evidence>
<evidence type="ECO:0000313" key="4">
    <source>
        <dbReference type="Proteomes" id="UP000464657"/>
    </source>
</evidence>
<dbReference type="NCBIfam" id="TIGR04192">
    <property type="entry name" value="GRASP_w_spasm"/>
    <property type="match status" value="1"/>
</dbReference>
<dbReference type="Pfam" id="PF08443">
    <property type="entry name" value="RimK"/>
    <property type="match status" value="1"/>
</dbReference>
<dbReference type="GO" id="GO:0009432">
    <property type="term" value="P:SOS response"/>
    <property type="evidence" value="ECO:0007669"/>
    <property type="project" value="TreeGrafter"/>
</dbReference>
<name>A0A7L4ZFT0_9FLAO</name>
<sequence>MILILSTPRDYDTQAVIDWLHFKNISFFRLNDEDIMTGKASFFLDPIKIKDSYIISKNTKYYFKDFSVVWYRKFGFFKSYQDEFGSKNDLVRYINSEFSVLRTMIFNLLEDKKWLFKRKNMQTKLEILHLAHQFGLKIPNTTVTSKKDDLEIFFKQNNGSIISKSLGEGKHIQYEGKNYPFYTQKIEDLSKVTAKFSPSLFQGYIKKEYELRIFFIEDKFYSMVIFSQSNEKTKIDFRNYDFDNPNRVARYKLPSTVEEKLSNLMKHIGLNTGSIDIIKSVDGNYYFLEVNPSGQFGMTSFPCNYNLHKKVANYLIKKLDYI</sequence>
<dbReference type="RefSeq" id="WP_160128106.1">
    <property type="nucleotide sequence ID" value="NZ_CP019288.1"/>
</dbReference>
<dbReference type="PANTHER" id="PTHR21621">
    <property type="entry name" value="RIBOSOMAL PROTEIN S6 MODIFICATION PROTEIN"/>
    <property type="match status" value="1"/>
</dbReference>
<dbReference type="GO" id="GO:0046872">
    <property type="term" value="F:metal ion binding"/>
    <property type="evidence" value="ECO:0007669"/>
    <property type="project" value="InterPro"/>
</dbReference>
<keyword evidence="1" id="KW-0067">ATP-binding</keyword>
<dbReference type="KEGG" id="kan:IMCC3317_07050"/>
<dbReference type="SUPFAM" id="SSF56059">
    <property type="entry name" value="Glutathione synthetase ATP-binding domain-like"/>
    <property type="match status" value="1"/>
</dbReference>
<keyword evidence="1" id="KW-0547">Nucleotide-binding</keyword>
<evidence type="ECO:0000313" key="3">
    <source>
        <dbReference type="EMBL" id="QHI35359.1"/>
    </source>
</evidence>
<reference evidence="3 4" key="1">
    <citation type="journal article" date="2013" name="Int. J. Syst. Evol. Microbiol.">
        <title>Kordia antarctica sp. nov., isolated from Antarctic seawater.</title>
        <authorList>
            <person name="Baek K."/>
            <person name="Choi A."/>
            <person name="Kang I."/>
            <person name="Lee K."/>
            <person name="Cho J.C."/>
        </authorList>
    </citation>
    <scope>NUCLEOTIDE SEQUENCE [LARGE SCALE GENOMIC DNA]</scope>
    <source>
        <strain evidence="3 4">IMCC3317</strain>
    </source>
</reference>
<dbReference type="InterPro" id="IPR026455">
    <property type="entry name" value="GRASP_w_spasm"/>
</dbReference>
<dbReference type="GO" id="GO:0018169">
    <property type="term" value="F:ribosomal S6-glutamic acid ligase activity"/>
    <property type="evidence" value="ECO:0007669"/>
    <property type="project" value="TreeGrafter"/>
</dbReference>
<feature type="domain" description="ATP-grasp" evidence="2">
    <location>
        <begin position="128"/>
        <end position="320"/>
    </location>
</feature>
<dbReference type="PANTHER" id="PTHR21621:SF0">
    <property type="entry name" value="BETA-CITRYLGLUTAMATE SYNTHASE B-RELATED"/>
    <property type="match status" value="1"/>
</dbReference>
<gene>
    <name evidence="3" type="ORF">IMCC3317_07050</name>
</gene>
<dbReference type="GO" id="GO:0005524">
    <property type="term" value="F:ATP binding"/>
    <property type="evidence" value="ECO:0007669"/>
    <property type="project" value="UniProtKB-UniRule"/>
</dbReference>
<proteinExistence type="predicted"/>
<keyword evidence="4" id="KW-1185">Reference proteome</keyword>
<dbReference type="GO" id="GO:0005737">
    <property type="term" value="C:cytoplasm"/>
    <property type="evidence" value="ECO:0007669"/>
    <property type="project" value="TreeGrafter"/>
</dbReference>
<protein>
    <recommendedName>
        <fullName evidence="2">ATP-grasp domain-containing protein</fullName>
    </recommendedName>
</protein>
<dbReference type="AlphaFoldDB" id="A0A7L4ZFT0"/>
<organism evidence="3 4">
    <name type="scientific">Kordia antarctica</name>
    <dbReference type="NCBI Taxonomy" id="1218801"/>
    <lineage>
        <taxon>Bacteria</taxon>
        <taxon>Pseudomonadati</taxon>
        <taxon>Bacteroidota</taxon>
        <taxon>Flavobacteriia</taxon>
        <taxon>Flavobacteriales</taxon>
        <taxon>Flavobacteriaceae</taxon>
        <taxon>Kordia</taxon>
    </lineage>
</organism>
<dbReference type="EMBL" id="CP019288">
    <property type="protein sequence ID" value="QHI35359.1"/>
    <property type="molecule type" value="Genomic_DNA"/>
</dbReference>
<evidence type="ECO:0000259" key="2">
    <source>
        <dbReference type="PROSITE" id="PS50975"/>
    </source>
</evidence>
<dbReference type="OrthoDB" id="583309at2"/>
<dbReference type="Proteomes" id="UP000464657">
    <property type="component" value="Chromosome"/>
</dbReference>
<dbReference type="PROSITE" id="PS50975">
    <property type="entry name" value="ATP_GRASP"/>
    <property type="match status" value="1"/>
</dbReference>
<dbReference type="Gene3D" id="3.30.470.20">
    <property type="entry name" value="ATP-grasp fold, B domain"/>
    <property type="match status" value="1"/>
</dbReference>
<accession>A0A7L4ZFT0</accession>
<dbReference type="InterPro" id="IPR011761">
    <property type="entry name" value="ATP-grasp"/>
</dbReference>